<evidence type="ECO:0000256" key="3">
    <source>
        <dbReference type="ARBA" id="ARBA00022900"/>
    </source>
</evidence>
<evidence type="ECO:0000256" key="8">
    <source>
        <dbReference type="SAM" id="SignalP"/>
    </source>
</evidence>
<dbReference type="CDD" id="cd00023">
    <property type="entry name" value="BBI"/>
    <property type="match status" value="1"/>
</dbReference>
<evidence type="ECO:0000256" key="7">
    <source>
        <dbReference type="RuleBase" id="RU003856"/>
    </source>
</evidence>
<dbReference type="AlphaFoldDB" id="A0A8B8L586"/>
<feature type="disulfide bond" evidence="6">
    <location>
        <begin position="58"/>
        <end position="73"/>
    </location>
</feature>
<evidence type="ECO:0000256" key="4">
    <source>
        <dbReference type="ARBA" id="ARBA00023157"/>
    </source>
</evidence>
<protein>
    <submittedName>
        <fullName evidence="11">Bowman-Birk type proteinase inhibitor-like</fullName>
    </submittedName>
</protein>
<feature type="signal peptide" evidence="8">
    <location>
        <begin position="1"/>
        <end position="28"/>
    </location>
</feature>
<feature type="disulfide bond" evidence="6">
    <location>
        <begin position="63"/>
        <end position="71"/>
    </location>
</feature>
<evidence type="ECO:0000259" key="9">
    <source>
        <dbReference type="SMART" id="SM00269"/>
    </source>
</evidence>
<dbReference type="InterPro" id="IPR000877">
    <property type="entry name" value="Prot_inh_BBI"/>
</dbReference>
<dbReference type="OrthoDB" id="1928998at2759"/>
<dbReference type="PANTHER" id="PTHR33479:SF18">
    <property type="entry name" value="INHIBITOR, PUTATIVE-RELATED"/>
    <property type="match status" value="1"/>
</dbReference>
<sequence>MELKKKVMVVNVALMLFLMGLLSASVDAHGFDPSSFIPEIFPNDDANYYVKSTTKACCDKCFCTKSIPPLCRCADVGKTCHLACKHCFCTRSEPPKCHCADITNFCYEPCHHSFETEPEALKE</sequence>
<dbReference type="KEGG" id="aprc:113862481"/>
<keyword evidence="3 7" id="KW-0722">Serine protease inhibitor</keyword>
<gene>
    <name evidence="11" type="primary">LOC113862481</name>
</gene>
<reference evidence="11" key="2">
    <citation type="submission" date="2025-08" db="UniProtKB">
        <authorList>
            <consortium name="RefSeq"/>
        </authorList>
    </citation>
    <scope>IDENTIFICATION</scope>
    <source>
        <tissue evidence="11">Young leaves</tissue>
    </source>
</reference>
<dbReference type="SMART" id="SM00269">
    <property type="entry name" value="BowB"/>
    <property type="match status" value="1"/>
</dbReference>
<proteinExistence type="inferred from homology"/>
<keyword evidence="8" id="KW-0732">Signal</keyword>
<dbReference type="Pfam" id="PF00228">
    <property type="entry name" value="Bowman-Birk_leg"/>
    <property type="match status" value="2"/>
</dbReference>
<feature type="disulfide bond" evidence="6">
    <location>
        <begin position="89"/>
        <end position="97"/>
    </location>
</feature>
<keyword evidence="4 6" id="KW-1015">Disulfide bond</keyword>
<evidence type="ECO:0000256" key="6">
    <source>
        <dbReference type="PIRSR" id="PIRSR600877-51"/>
    </source>
</evidence>
<evidence type="ECO:0000313" key="10">
    <source>
        <dbReference type="Proteomes" id="UP000694853"/>
    </source>
</evidence>
<evidence type="ECO:0000256" key="5">
    <source>
        <dbReference type="PIRSR" id="PIRSR600877-50"/>
    </source>
</evidence>
<feature type="disulfide bond" evidence="6">
    <location>
        <begin position="61"/>
        <end position="106"/>
    </location>
</feature>
<evidence type="ECO:0000256" key="1">
    <source>
        <dbReference type="ARBA" id="ARBA00008506"/>
    </source>
</evidence>
<feature type="disulfide bond" evidence="6">
    <location>
        <begin position="80"/>
        <end position="87"/>
    </location>
</feature>
<feature type="disulfide bond" evidence="6">
    <location>
        <begin position="57"/>
        <end position="110"/>
    </location>
</feature>
<accession>A0A8B8L586</accession>
<dbReference type="GO" id="GO:0005576">
    <property type="term" value="C:extracellular region"/>
    <property type="evidence" value="ECO:0007669"/>
    <property type="project" value="InterPro"/>
</dbReference>
<evidence type="ECO:0000256" key="2">
    <source>
        <dbReference type="ARBA" id="ARBA00022690"/>
    </source>
</evidence>
<name>A0A8B8L586_ABRPR</name>
<dbReference type="Proteomes" id="UP000694853">
    <property type="component" value="Unplaced"/>
</dbReference>
<dbReference type="PANTHER" id="PTHR33479">
    <property type="entry name" value="BOWMAN-BIRK TYPE BRAN TRYPSIN INHIBITOR"/>
    <property type="match status" value="1"/>
</dbReference>
<dbReference type="GeneID" id="113862481"/>
<reference evidence="10" key="1">
    <citation type="journal article" date="2019" name="Toxins">
        <title>Detection of Abrin-Like and Prepropulchellin-Like Toxin Genes and Transcripts Using Whole Genome Sequencing and Full-Length Transcript Sequencing of Abrus precatorius.</title>
        <authorList>
            <person name="Hovde B.T."/>
            <person name="Daligault H.E."/>
            <person name="Hanschen E.R."/>
            <person name="Kunde Y.A."/>
            <person name="Johnson M.B."/>
            <person name="Starkenburg S.R."/>
            <person name="Johnson S.L."/>
        </authorList>
    </citation>
    <scope>NUCLEOTIDE SEQUENCE [LARGE SCALE GENOMIC DNA]</scope>
</reference>
<feature type="chain" id="PRO_5034527424" evidence="8">
    <location>
        <begin position="29"/>
        <end position="123"/>
    </location>
</feature>
<dbReference type="Gene3D" id="2.10.69.10">
    <property type="entry name" value="Cysteine Protease (Bromelain) Inhibitor, subunit H"/>
    <property type="match status" value="1"/>
</dbReference>
<feature type="site" description="Reactive bond for trypsin" evidence="5">
    <location>
        <begin position="91"/>
        <end position="92"/>
    </location>
</feature>
<keyword evidence="10" id="KW-1185">Reference proteome</keyword>
<feature type="domain" description="Bowman-Birk serine protease inhibitors family" evidence="9">
    <location>
        <begin position="57"/>
        <end position="110"/>
    </location>
</feature>
<keyword evidence="2 7" id="KW-0646">Protease inhibitor</keyword>
<feature type="site" description="Reactive bond for trypsin" evidence="5">
    <location>
        <begin position="65"/>
        <end position="66"/>
    </location>
</feature>
<dbReference type="GO" id="GO:0004867">
    <property type="term" value="F:serine-type endopeptidase inhibitor activity"/>
    <property type="evidence" value="ECO:0007669"/>
    <property type="project" value="UniProtKB-KW"/>
</dbReference>
<feature type="disulfide bond" evidence="6">
    <location>
        <begin position="84"/>
        <end position="99"/>
    </location>
</feature>
<dbReference type="SUPFAM" id="SSF57247">
    <property type="entry name" value="Bowman-Birk inhibitor, BBI"/>
    <property type="match status" value="1"/>
</dbReference>
<dbReference type="InterPro" id="IPR035995">
    <property type="entry name" value="Bowman-Birk_prot_inh"/>
</dbReference>
<evidence type="ECO:0000313" key="11">
    <source>
        <dbReference type="RefSeq" id="XP_027351367.1"/>
    </source>
</evidence>
<organism evidence="10 11">
    <name type="scientific">Abrus precatorius</name>
    <name type="common">Indian licorice</name>
    <name type="synonym">Glycine abrus</name>
    <dbReference type="NCBI Taxonomy" id="3816"/>
    <lineage>
        <taxon>Eukaryota</taxon>
        <taxon>Viridiplantae</taxon>
        <taxon>Streptophyta</taxon>
        <taxon>Embryophyta</taxon>
        <taxon>Tracheophyta</taxon>
        <taxon>Spermatophyta</taxon>
        <taxon>Magnoliopsida</taxon>
        <taxon>eudicotyledons</taxon>
        <taxon>Gunneridae</taxon>
        <taxon>Pentapetalae</taxon>
        <taxon>rosids</taxon>
        <taxon>fabids</taxon>
        <taxon>Fabales</taxon>
        <taxon>Fabaceae</taxon>
        <taxon>Papilionoideae</taxon>
        <taxon>50 kb inversion clade</taxon>
        <taxon>NPAAA clade</taxon>
        <taxon>indigoferoid/millettioid clade</taxon>
        <taxon>Abreae</taxon>
        <taxon>Abrus</taxon>
    </lineage>
</organism>
<comment type="similarity">
    <text evidence="1 7">Belongs to the Bowman-Birk serine protease inhibitor family.</text>
</comment>
<dbReference type="RefSeq" id="XP_027351367.1">
    <property type="nucleotide sequence ID" value="XM_027495566.1"/>
</dbReference>